<dbReference type="EMBL" id="VTEZ01000002">
    <property type="protein sequence ID" value="TYS87145.1"/>
    <property type="molecule type" value="Genomic_DNA"/>
</dbReference>
<protein>
    <submittedName>
        <fullName evidence="2">DinB family protein</fullName>
    </submittedName>
</protein>
<dbReference type="InterPro" id="IPR034660">
    <property type="entry name" value="DinB/YfiT-like"/>
</dbReference>
<proteinExistence type="predicted"/>
<dbReference type="Pfam" id="PF12867">
    <property type="entry name" value="DinB_2"/>
    <property type="match status" value="1"/>
</dbReference>
<organism evidence="2 3">
    <name type="scientific">Rossellomorea aquimaris</name>
    <dbReference type="NCBI Taxonomy" id="189382"/>
    <lineage>
        <taxon>Bacteria</taxon>
        <taxon>Bacillati</taxon>
        <taxon>Bacillota</taxon>
        <taxon>Bacilli</taxon>
        <taxon>Bacillales</taxon>
        <taxon>Bacillaceae</taxon>
        <taxon>Rossellomorea</taxon>
    </lineage>
</organism>
<dbReference type="AlphaFoldDB" id="A0A5D4UHU7"/>
<gene>
    <name evidence="2" type="ORF">FZC85_09195</name>
</gene>
<evidence type="ECO:0000259" key="1">
    <source>
        <dbReference type="Pfam" id="PF12867"/>
    </source>
</evidence>
<dbReference type="Proteomes" id="UP000324269">
    <property type="component" value="Unassembled WGS sequence"/>
</dbReference>
<reference evidence="2 3" key="1">
    <citation type="submission" date="2019-08" db="EMBL/GenBank/DDBJ databases">
        <title>Bacillus genomes from the desert of Cuatro Cienegas, Coahuila.</title>
        <authorList>
            <person name="Olmedo-Alvarez G."/>
        </authorList>
    </citation>
    <scope>NUCLEOTIDE SEQUENCE [LARGE SCALE GENOMIC DNA]</scope>
    <source>
        <strain evidence="2 3">CH87b_3T</strain>
    </source>
</reference>
<dbReference type="SUPFAM" id="SSF109854">
    <property type="entry name" value="DinB/YfiT-like putative metalloenzymes"/>
    <property type="match status" value="1"/>
</dbReference>
<evidence type="ECO:0000313" key="2">
    <source>
        <dbReference type="EMBL" id="TYS87145.1"/>
    </source>
</evidence>
<dbReference type="RefSeq" id="WP_148969965.1">
    <property type="nucleotide sequence ID" value="NZ_JBNIKW010000007.1"/>
</dbReference>
<evidence type="ECO:0000313" key="3">
    <source>
        <dbReference type="Proteomes" id="UP000324269"/>
    </source>
</evidence>
<feature type="domain" description="DinB-like" evidence="1">
    <location>
        <begin position="30"/>
        <end position="165"/>
    </location>
</feature>
<dbReference type="InterPro" id="IPR024775">
    <property type="entry name" value="DinB-like"/>
</dbReference>
<dbReference type="Gene3D" id="1.20.120.450">
    <property type="entry name" value="dinb family like domain"/>
    <property type="match status" value="1"/>
</dbReference>
<comment type="caution">
    <text evidence="2">The sequence shown here is derived from an EMBL/GenBank/DDBJ whole genome shotgun (WGS) entry which is preliminary data.</text>
</comment>
<sequence length="174" mass="20400">MLSKPKTNEYPPYYKEYVNNVPDGELLHILDDQQKETMNLLRDLSEEMAQYQYAQGKWTIKEVIGHITDTERIMCYRLLCIARGEQEMLPGYNDDEYVKRGQFNRFSLSDLLHHQSLVRQNTLLLLSSMDDEALRRRGNANGSEVTARALGYIIAGHEIHHRRLIKDRYLNSLQ</sequence>
<dbReference type="OrthoDB" id="9793216at2"/>
<accession>A0A5D4UHU7</accession>
<name>A0A5D4UHU7_9BACI</name>